<proteinExistence type="predicted"/>
<sequence>MRFRPTWNNCAEGFIMGRPEKPVNKAAGRVAQFAGELRQLRALGGNPTYREMAQSTYFSPSVLSSAASGNRMPSLSVTLAFVAACGGDEEVWRQRWLAATGGDVRFTARGRPSGRRADGLPYPMQLPQRPRGFIGRAAELAWLRDSGDTPIVISGAAGVGKTGLALHHAYTRAAEMTDGQLYADLGTHHAGGAPSPYDILDGFLRALGIPADQLSVTLDHRVGLYRTLLAERRLLVLLDNVWDEGQARPLLVDSDTSTTILVSRKRLLGLRDVRRLQLTKLSRADSIAMIITALPPGVMAAPDDLDWLAEFCGDLPLALDIALRRIALRPHAVLRQILDGWHQNNKSVLSWLCIGDLSLRESLRSAYLTLSRPAQILLHWLARTAADDVSPLPSEEDELVDELIDAGMLTHAHHGPAGLGLSRLVRAFALDIAGFVTGDLPAAAGARPADCRP</sequence>
<keyword evidence="2" id="KW-1185">Reference proteome</keyword>
<dbReference type="SUPFAM" id="SSF52540">
    <property type="entry name" value="P-loop containing nucleoside triphosphate hydrolases"/>
    <property type="match status" value="1"/>
</dbReference>
<evidence type="ECO:0000313" key="1">
    <source>
        <dbReference type="EMBL" id="MBG6136670.1"/>
    </source>
</evidence>
<gene>
    <name evidence="1" type="ORF">IW245_002864</name>
</gene>
<evidence type="ECO:0008006" key="3">
    <source>
        <dbReference type="Google" id="ProtNLM"/>
    </source>
</evidence>
<dbReference type="Proteomes" id="UP000622552">
    <property type="component" value="Unassembled WGS sequence"/>
</dbReference>
<comment type="caution">
    <text evidence="1">The sequence shown here is derived from an EMBL/GenBank/DDBJ whole genome shotgun (WGS) entry which is preliminary data.</text>
</comment>
<dbReference type="AlphaFoldDB" id="A0A8J7GGA4"/>
<protein>
    <recommendedName>
        <fullName evidence="3">HTH cro/C1-type domain-containing protein</fullName>
    </recommendedName>
</protein>
<dbReference type="PRINTS" id="PR00364">
    <property type="entry name" value="DISEASERSIST"/>
</dbReference>
<reference evidence="1" key="1">
    <citation type="submission" date="2020-11" db="EMBL/GenBank/DDBJ databases">
        <title>Sequencing the genomes of 1000 actinobacteria strains.</title>
        <authorList>
            <person name="Klenk H.-P."/>
        </authorList>
    </citation>
    <scope>NUCLEOTIDE SEQUENCE</scope>
    <source>
        <strain evidence="1">DSM 45356</strain>
    </source>
</reference>
<name>A0A8J7GGA4_9ACTN</name>
<evidence type="ECO:0000313" key="2">
    <source>
        <dbReference type="Proteomes" id="UP000622552"/>
    </source>
</evidence>
<dbReference type="PANTHER" id="PTHR47691:SF3">
    <property type="entry name" value="HTH-TYPE TRANSCRIPTIONAL REGULATOR RV0890C-RELATED"/>
    <property type="match status" value="1"/>
</dbReference>
<organism evidence="1 2">
    <name type="scientific">Longispora fulva</name>
    <dbReference type="NCBI Taxonomy" id="619741"/>
    <lineage>
        <taxon>Bacteria</taxon>
        <taxon>Bacillati</taxon>
        <taxon>Actinomycetota</taxon>
        <taxon>Actinomycetes</taxon>
        <taxon>Micromonosporales</taxon>
        <taxon>Micromonosporaceae</taxon>
        <taxon>Longispora</taxon>
    </lineage>
</organism>
<dbReference type="Gene3D" id="3.40.50.300">
    <property type="entry name" value="P-loop containing nucleotide triphosphate hydrolases"/>
    <property type="match status" value="1"/>
</dbReference>
<dbReference type="PANTHER" id="PTHR47691">
    <property type="entry name" value="REGULATOR-RELATED"/>
    <property type="match status" value="1"/>
</dbReference>
<dbReference type="InterPro" id="IPR027417">
    <property type="entry name" value="P-loop_NTPase"/>
</dbReference>
<dbReference type="EMBL" id="JADOUF010000001">
    <property type="protein sequence ID" value="MBG6136670.1"/>
    <property type="molecule type" value="Genomic_DNA"/>
</dbReference>
<accession>A0A8J7GGA4</accession>